<proteinExistence type="predicted"/>
<evidence type="ECO:0000313" key="1">
    <source>
        <dbReference type="EMBL" id="GAX54942.1"/>
    </source>
</evidence>
<comment type="caution">
    <text evidence="1">The sequence shown here is derived from an EMBL/GenBank/DDBJ whole genome shotgun (WGS) entry which is preliminary data.</text>
</comment>
<dbReference type="AlphaFoldDB" id="A0A250VLK4"/>
<dbReference type="RefSeq" id="WP_067374912.1">
    <property type="nucleotide sequence ID" value="NZ_BDQI01000016.1"/>
</dbReference>
<dbReference type="InterPro" id="IPR029033">
    <property type="entry name" value="His_PPase_superfam"/>
</dbReference>
<dbReference type="InterPro" id="IPR013078">
    <property type="entry name" value="His_Pase_superF_clade-1"/>
</dbReference>
<sequence>MTSRVMMISPAISAALREARFDDGCPLDATGAARARSAAGSLPAAQRVLVSPTARCRETASALGFDGTVESAPAGLDVGGWRGRTLADVSADAPEAVALWLADPTAAPHGGESVHQLCERVAAWLDEVARFSGRTVAVVEPEIVRAAAVRALGAPESAFWRIDVPPLTVTEFSGRAGRWNATFGRPLGHAEGGDQGSSH</sequence>
<name>A0A250VLK4_STROL</name>
<reference evidence="2" key="1">
    <citation type="submission" date="2017-05" db="EMBL/GenBank/DDBJ databases">
        <title>Streptomyces olivochromogenes NBRC 3561 whole genome shotgun sequence.</title>
        <authorList>
            <person name="Dohra H."/>
            <person name="Kodani S."/>
        </authorList>
    </citation>
    <scope>NUCLEOTIDE SEQUENCE [LARGE SCALE GENOMIC DNA]</scope>
    <source>
        <strain evidence="2">NBRC 3561</strain>
    </source>
</reference>
<dbReference type="Pfam" id="PF00300">
    <property type="entry name" value="His_Phos_1"/>
    <property type="match status" value="1"/>
</dbReference>
<accession>A0A250VLK4</accession>
<protein>
    <submittedName>
        <fullName evidence="1">Phosphoglycerate mutase</fullName>
    </submittedName>
</protein>
<dbReference type="STRING" id="1963.AQJ27_28700"/>
<organism evidence="1 2">
    <name type="scientific">Streptomyces olivochromogenes</name>
    <dbReference type="NCBI Taxonomy" id="1963"/>
    <lineage>
        <taxon>Bacteria</taxon>
        <taxon>Bacillati</taxon>
        <taxon>Actinomycetota</taxon>
        <taxon>Actinomycetes</taxon>
        <taxon>Kitasatosporales</taxon>
        <taxon>Streptomycetaceae</taxon>
        <taxon>Streptomyces</taxon>
    </lineage>
</organism>
<dbReference type="EMBL" id="BDQI01000016">
    <property type="protein sequence ID" value="GAX54942.1"/>
    <property type="molecule type" value="Genomic_DNA"/>
</dbReference>
<dbReference type="Gene3D" id="3.40.50.1240">
    <property type="entry name" value="Phosphoglycerate mutase-like"/>
    <property type="match status" value="1"/>
</dbReference>
<dbReference type="Proteomes" id="UP000217446">
    <property type="component" value="Unassembled WGS sequence"/>
</dbReference>
<evidence type="ECO:0000313" key="2">
    <source>
        <dbReference type="Proteomes" id="UP000217446"/>
    </source>
</evidence>
<dbReference type="SUPFAM" id="SSF53254">
    <property type="entry name" value="Phosphoglycerate mutase-like"/>
    <property type="match status" value="1"/>
</dbReference>
<keyword evidence="2" id="KW-1185">Reference proteome</keyword>
<gene>
    <name evidence="1" type="ORF">SO3561_06495</name>
</gene>